<keyword evidence="2" id="KW-1185">Reference proteome</keyword>
<evidence type="ECO:0008006" key="3">
    <source>
        <dbReference type="Google" id="ProtNLM"/>
    </source>
</evidence>
<dbReference type="InterPro" id="IPR029063">
    <property type="entry name" value="SAM-dependent_MTases_sf"/>
</dbReference>
<evidence type="ECO:0000313" key="1">
    <source>
        <dbReference type="EMBL" id="MDF4025475.1"/>
    </source>
</evidence>
<comment type="caution">
    <text evidence="1">The sequence shown here is derived from an EMBL/GenBank/DDBJ whole genome shotgun (WGS) entry which is preliminary data.</text>
</comment>
<name>A0ABT6BBG3_9GAMM</name>
<gene>
    <name evidence="1" type="ORF">P3W24_10910</name>
</gene>
<sequence length="238" mass="25622">MPATPRPSLLTTRYGVAAVVGSDPAARSLEIYGEWAEHETDLLSGLLDEGNTVLEVGGDYAAHAMWMSPAVGATGQIHVVEPHRLRFQRLCANLALNGLDNVFAHPLWLGRDADATLAAAREPGSVRTATLDSLALDRLHLLKVNLPHALVDAIASGEATLRRHRPLIYARLSGLNESAGEIAAIKALGYRVWSHLPFLFNVDNHAGAEDNLFPGIVHQNVIAAPLEGHFDCTGRTEL</sequence>
<evidence type="ECO:0000313" key="2">
    <source>
        <dbReference type="Proteomes" id="UP001528850"/>
    </source>
</evidence>
<dbReference type="Gene3D" id="3.40.50.150">
    <property type="entry name" value="Vaccinia Virus protein VP39"/>
    <property type="match status" value="1"/>
</dbReference>
<protein>
    <recommendedName>
        <fullName evidence="3">FkbM family methyltransferase</fullName>
    </recommendedName>
</protein>
<proteinExistence type="predicted"/>
<reference evidence="1 2" key="1">
    <citation type="journal article" date="2024" name="Curr. Microbiol.">
        <title>Luteibacter sahnii sp. nov., A Novel Yellow-Colored Xanthomonadin Pigment Producing Probiotic Bacterium from Healthy Rice Seed Microbiome.</title>
        <authorList>
            <person name="Jaiswal G."/>
            <person name="Rana R."/>
            <person name="Nayak P.K."/>
            <person name="Chouhan R."/>
            <person name="Gandhi S.G."/>
            <person name="Patel H.K."/>
            <person name="Patil P.B."/>
        </authorList>
    </citation>
    <scope>NUCLEOTIDE SEQUENCE [LARGE SCALE GENOMIC DNA]</scope>
    <source>
        <strain evidence="1 2">PPL201</strain>
    </source>
</reference>
<organism evidence="1 2">
    <name type="scientific">Luteibacter sahnii</name>
    <dbReference type="NCBI Taxonomy" id="3021977"/>
    <lineage>
        <taxon>Bacteria</taxon>
        <taxon>Pseudomonadati</taxon>
        <taxon>Pseudomonadota</taxon>
        <taxon>Gammaproteobacteria</taxon>
        <taxon>Lysobacterales</taxon>
        <taxon>Rhodanobacteraceae</taxon>
        <taxon>Luteibacter</taxon>
    </lineage>
</organism>
<dbReference type="SUPFAM" id="SSF53335">
    <property type="entry name" value="S-adenosyl-L-methionine-dependent methyltransferases"/>
    <property type="match status" value="1"/>
</dbReference>
<dbReference type="EMBL" id="JARJJS010000002">
    <property type="protein sequence ID" value="MDF4025475.1"/>
    <property type="molecule type" value="Genomic_DNA"/>
</dbReference>
<dbReference type="Proteomes" id="UP001528850">
    <property type="component" value="Unassembled WGS sequence"/>
</dbReference>
<accession>A0ABT6BBG3</accession>